<comment type="caution">
    <text evidence="2">The sequence shown here is derived from an EMBL/GenBank/DDBJ whole genome shotgun (WGS) entry which is preliminary data.</text>
</comment>
<dbReference type="OrthoDB" id="4789555at2759"/>
<evidence type="ECO:0000313" key="3">
    <source>
        <dbReference type="Proteomes" id="UP000696280"/>
    </source>
</evidence>
<evidence type="ECO:0000256" key="1">
    <source>
        <dbReference type="SAM" id="SignalP"/>
    </source>
</evidence>
<reference evidence="2" key="1">
    <citation type="submission" date="2021-07" db="EMBL/GenBank/DDBJ databases">
        <authorList>
            <person name="Durling M."/>
        </authorList>
    </citation>
    <scope>NUCLEOTIDE SEQUENCE</scope>
</reference>
<accession>A0A9N9PXK0</accession>
<evidence type="ECO:0000313" key="2">
    <source>
        <dbReference type="EMBL" id="CAG8958958.1"/>
    </source>
</evidence>
<feature type="signal peptide" evidence="1">
    <location>
        <begin position="1"/>
        <end position="23"/>
    </location>
</feature>
<gene>
    <name evidence="2" type="ORF">HYFRA_00012955</name>
</gene>
<name>A0A9N9PXK0_9HELO</name>
<dbReference type="EMBL" id="CAJVRL010000086">
    <property type="protein sequence ID" value="CAG8958958.1"/>
    <property type="molecule type" value="Genomic_DNA"/>
</dbReference>
<keyword evidence="3" id="KW-1185">Reference proteome</keyword>
<proteinExistence type="predicted"/>
<organism evidence="2 3">
    <name type="scientific">Hymenoscyphus fraxineus</name>
    <dbReference type="NCBI Taxonomy" id="746836"/>
    <lineage>
        <taxon>Eukaryota</taxon>
        <taxon>Fungi</taxon>
        <taxon>Dikarya</taxon>
        <taxon>Ascomycota</taxon>
        <taxon>Pezizomycotina</taxon>
        <taxon>Leotiomycetes</taxon>
        <taxon>Helotiales</taxon>
        <taxon>Helotiaceae</taxon>
        <taxon>Hymenoscyphus</taxon>
    </lineage>
</organism>
<dbReference type="Proteomes" id="UP000696280">
    <property type="component" value="Unassembled WGS sequence"/>
</dbReference>
<dbReference type="AlphaFoldDB" id="A0A9N9PXK0"/>
<sequence>MQITNLLTTIITTSAILSSTATAWDFKIKKHPGTTCSGNGGPVREFSRGSCQPLYATDNGLEVIEHVEGCKIRGYPGGNCDGGVKTAFSSHQCHNVDGLWSFRVEC</sequence>
<keyword evidence="1" id="KW-0732">Signal</keyword>
<protein>
    <recommendedName>
        <fullName evidence="4">Cyanovirin-N domain-containing protein</fullName>
    </recommendedName>
</protein>
<feature type="chain" id="PRO_5040397929" description="Cyanovirin-N domain-containing protein" evidence="1">
    <location>
        <begin position="24"/>
        <end position="106"/>
    </location>
</feature>
<evidence type="ECO:0008006" key="4">
    <source>
        <dbReference type="Google" id="ProtNLM"/>
    </source>
</evidence>